<keyword evidence="6" id="KW-1185">Reference proteome</keyword>
<accession>A0A1T4T9L2</accession>
<dbReference type="GO" id="GO:0005829">
    <property type="term" value="C:cytosol"/>
    <property type="evidence" value="ECO:0007669"/>
    <property type="project" value="TreeGrafter"/>
</dbReference>
<dbReference type="InterPro" id="IPR001155">
    <property type="entry name" value="OxRdtase_FMN_N"/>
</dbReference>
<dbReference type="OrthoDB" id="9772736at2"/>
<dbReference type="PANTHER" id="PTHR22893:SF91">
    <property type="entry name" value="NADPH DEHYDROGENASE 2-RELATED"/>
    <property type="match status" value="1"/>
</dbReference>
<evidence type="ECO:0000256" key="1">
    <source>
        <dbReference type="ARBA" id="ARBA00001917"/>
    </source>
</evidence>
<organism evidence="5 6">
    <name type="scientific">Chitinophaga eiseniae</name>
    <dbReference type="NCBI Taxonomy" id="634771"/>
    <lineage>
        <taxon>Bacteria</taxon>
        <taxon>Pseudomonadati</taxon>
        <taxon>Bacteroidota</taxon>
        <taxon>Chitinophagia</taxon>
        <taxon>Chitinophagales</taxon>
        <taxon>Chitinophagaceae</taxon>
        <taxon>Chitinophaga</taxon>
    </lineage>
</organism>
<evidence type="ECO:0000256" key="2">
    <source>
        <dbReference type="ARBA" id="ARBA00005979"/>
    </source>
</evidence>
<dbReference type="CDD" id="cd02933">
    <property type="entry name" value="OYE_like_FMN"/>
    <property type="match status" value="1"/>
</dbReference>
<dbReference type="Proteomes" id="UP000190367">
    <property type="component" value="Unassembled WGS sequence"/>
</dbReference>
<dbReference type="Gene3D" id="3.20.20.70">
    <property type="entry name" value="Aldolase class I"/>
    <property type="match status" value="1"/>
</dbReference>
<dbReference type="GO" id="GO:0010181">
    <property type="term" value="F:FMN binding"/>
    <property type="evidence" value="ECO:0007669"/>
    <property type="project" value="InterPro"/>
</dbReference>
<dbReference type="AlphaFoldDB" id="A0A1T4T9L2"/>
<sequence>MNTNIFEPARIGSLQLNNRIAMAPMTRARNADGIPNDNNALYYSQRAGAGLIITEGVAISDTSKGVLYIPGLYTPEQVEGWKKVTAAVHAKGSKIFAQLWHVGRVSHTSNQPGGQAPVSSSDIQAAQSKAWGYDENGREGFVTASKPRALATEEVGQIAQDFANAAKNAIKAGFDGVELHGANGYLIEQFLNPHINNRTDQYGGSVENRSRFLLEAIDASIAAVGAAKVAIRLTPYGGLHELPHYDDLEATYQYLAKELSDRKIAYIHIMDQQSRGSFALPDGFLERFRQWYDGVIILAGGMDREKSERLINAGTIDIAAFGEPFISNPDLVDRLRHNWPQTPPERELHYGLTMHGYIDWKTYKEQEALCAQEEQQVFGR</sequence>
<dbReference type="InterPro" id="IPR045247">
    <property type="entry name" value="Oye-like"/>
</dbReference>
<dbReference type="InterPro" id="IPR013785">
    <property type="entry name" value="Aldolase_TIM"/>
</dbReference>
<keyword evidence="3" id="KW-0560">Oxidoreductase</keyword>
<dbReference type="SUPFAM" id="SSF51395">
    <property type="entry name" value="FMN-linked oxidoreductases"/>
    <property type="match status" value="1"/>
</dbReference>
<protein>
    <submittedName>
        <fullName evidence="5">2,4-dienoyl-CoA reductase</fullName>
    </submittedName>
</protein>
<comment type="similarity">
    <text evidence="2">Belongs to the NADH:flavin oxidoreductase/NADH oxidase family.</text>
</comment>
<dbReference type="EMBL" id="FUWZ01000004">
    <property type="protein sequence ID" value="SKA37250.1"/>
    <property type="molecule type" value="Genomic_DNA"/>
</dbReference>
<feature type="domain" description="NADH:flavin oxidoreductase/NADH oxidase N-terminal" evidence="4">
    <location>
        <begin position="5"/>
        <end position="340"/>
    </location>
</feature>
<evidence type="ECO:0000259" key="4">
    <source>
        <dbReference type="Pfam" id="PF00724"/>
    </source>
</evidence>
<dbReference type="STRING" id="634771.SAMN04488128_104245"/>
<gene>
    <name evidence="5" type="ORF">SAMN04488128_104245</name>
</gene>
<dbReference type="Pfam" id="PF00724">
    <property type="entry name" value="Oxidored_FMN"/>
    <property type="match status" value="1"/>
</dbReference>
<dbReference type="GO" id="GO:0016628">
    <property type="term" value="F:oxidoreductase activity, acting on the CH-CH group of donors, NAD or NADP as acceptor"/>
    <property type="evidence" value="ECO:0007669"/>
    <property type="project" value="UniProtKB-ARBA"/>
</dbReference>
<evidence type="ECO:0000256" key="3">
    <source>
        <dbReference type="ARBA" id="ARBA00023002"/>
    </source>
</evidence>
<comment type="cofactor">
    <cofactor evidence="1">
        <name>FMN</name>
        <dbReference type="ChEBI" id="CHEBI:58210"/>
    </cofactor>
</comment>
<dbReference type="PANTHER" id="PTHR22893">
    <property type="entry name" value="NADH OXIDOREDUCTASE-RELATED"/>
    <property type="match status" value="1"/>
</dbReference>
<evidence type="ECO:0000313" key="5">
    <source>
        <dbReference type="EMBL" id="SKA37250.1"/>
    </source>
</evidence>
<dbReference type="RefSeq" id="WP_078671601.1">
    <property type="nucleotide sequence ID" value="NZ_FUWZ01000004.1"/>
</dbReference>
<evidence type="ECO:0000313" key="6">
    <source>
        <dbReference type="Proteomes" id="UP000190367"/>
    </source>
</evidence>
<proteinExistence type="inferred from homology"/>
<dbReference type="FunFam" id="3.20.20.70:FF:000059">
    <property type="entry name" value="N-ethylmaleimide reductase, FMN-linked"/>
    <property type="match status" value="1"/>
</dbReference>
<reference evidence="6" key="1">
    <citation type="submission" date="2017-02" db="EMBL/GenBank/DDBJ databases">
        <authorList>
            <person name="Varghese N."/>
            <person name="Submissions S."/>
        </authorList>
    </citation>
    <scope>NUCLEOTIDE SEQUENCE [LARGE SCALE GENOMIC DNA]</scope>
    <source>
        <strain evidence="6">DSM 22224</strain>
    </source>
</reference>
<name>A0A1T4T9L2_9BACT</name>